<dbReference type="OrthoDB" id="358600at2157"/>
<dbReference type="InterPro" id="IPR025420">
    <property type="entry name" value="DUF4143"/>
</dbReference>
<protein>
    <submittedName>
        <fullName evidence="2">AsnC family transcriptional regulator</fullName>
    </submittedName>
</protein>
<dbReference type="InterPro" id="IPR027417">
    <property type="entry name" value="P-loop_NTPase"/>
</dbReference>
<organism evidence="2 3">
    <name type="scientific">Thermococcus celericrescens</name>
    <dbReference type="NCBI Taxonomy" id="227598"/>
    <lineage>
        <taxon>Archaea</taxon>
        <taxon>Methanobacteriati</taxon>
        <taxon>Methanobacteriota</taxon>
        <taxon>Thermococci</taxon>
        <taxon>Thermococcales</taxon>
        <taxon>Thermococcaceae</taxon>
        <taxon>Thermococcus</taxon>
    </lineage>
</organism>
<dbReference type="Pfam" id="PF13635">
    <property type="entry name" value="DUF4143"/>
    <property type="match status" value="1"/>
</dbReference>
<sequence length="435" mass="49569">MVQPDDLIVEHLTSTPTLLAPYNKPHKRHLYSWLSSKAEMYLEGGNSDTILLLGIRGVGKTTLLAQIYFEVLKEVGPNGVLYLSLDRLRALGLELREVVEAYKRLVRPEKAVILLDEVQYEKDWDLKIKLLHDERRFFIIATGSSAIKLRESPDLARRALHRELFPMTFREYHHLKTGRELPELMGRIMRGEEISMPPVMEDVEMYVRAGAMPLALEMEEWEVYERLTAMLDRVVYRDLREVHEFDAETLDRAFDLLHLLATPKGERFSYERLSKTLGLAKGTVMKLVDALEKAGLVQRIPPCGSPAKAIRKSPKIKFLAVPIKSALLFSSGFNLNRKEVFASLLEDVVAFYLFLLSKSGNGRLCYEPGRGGADFALELNGERVVVEVGLGKVRKSQVERSMERLGAERGIVLGERYEISERVAFYPWKVFVAGF</sequence>
<name>A0A117IU13_9EURY</name>
<reference evidence="2 3" key="1">
    <citation type="submission" date="2015-10" db="EMBL/GenBank/DDBJ databases">
        <title>Draft genome sequence of Thermococcus celericrescens strain DSM 17994.</title>
        <authorList>
            <person name="Hong S.-J."/>
            <person name="Park C.-E."/>
            <person name="Shin J.-H."/>
        </authorList>
    </citation>
    <scope>NUCLEOTIDE SEQUENCE [LARGE SCALE GENOMIC DNA]</scope>
    <source>
        <strain evidence="2 3">DSM 17994</strain>
    </source>
</reference>
<dbReference type="CDD" id="cd00009">
    <property type="entry name" value="AAA"/>
    <property type="match status" value="1"/>
</dbReference>
<dbReference type="AlphaFoldDB" id="A0A117IU13"/>
<dbReference type="InterPro" id="IPR003593">
    <property type="entry name" value="AAA+_ATPase"/>
</dbReference>
<evidence type="ECO:0000313" key="2">
    <source>
        <dbReference type="EMBL" id="KUH34735.1"/>
    </source>
</evidence>
<dbReference type="Gene3D" id="3.40.50.300">
    <property type="entry name" value="P-loop containing nucleotide triphosphate hydrolases"/>
    <property type="match status" value="1"/>
</dbReference>
<dbReference type="InterPro" id="IPR036390">
    <property type="entry name" value="WH_DNA-bd_sf"/>
</dbReference>
<dbReference type="InterPro" id="IPR041682">
    <property type="entry name" value="AAA_14"/>
</dbReference>
<dbReference type="SUPFAM" id="SSF52540">
    <property type="entry name" value="P-loop containing nucleoside triphosphate hydrolases"/>
    <property type="match status" value="1"/>
</dbReference>
<proteinExistence type="predicted"/>
<dbReference type="EMBL" id="LLYW01000002">
    <property type="protein sequence ID" value="KUH34735.1"/>
    <property type="molecule type" value="Genomic_DNA"/>
</dbReference>
<evidence type="ECO:0000259" key="1">
    <source>
        <dbReference type="PROSITE" id="PS51077"/>
    </source>
</evidence>
<gene>
    <name evidence="2" type="ORF">APY94_00725</name>
</gene>
<dbReference type="GO" id="GO:0003677">
    <property type="term" value="F:DNA binding"/>
    <property type="evidence" value="ECO:0007669"/>
    <property type="project" value="InterPro"/>
</dbReference>
<dbReference type="SUPFAM" id="SSF46785">
    <property type="entry name" value="Winged helix' DNA-binding domain"/>
    <property type="match status" value="1"/>
</dbReference>
<feature type="domain" description="HTH iclR-type" evidence="1">
    <location>
        <begin position="247"/>
        <end position="310"/>
    </location>
</feature>
<accession>A0A117IU13</accession>
<dbReference type="PROSITE" id="PS51077">
    <property type="entry name" value="HTH_ICLR"/>
    <property type="match status" value="1"/>
</dbReference>
<dbReference type="InterPro" id="IPR036388">
    <property type="entry name" value="WH-like_DNA-bd_sf"/>
</dbReference>
<dbReference type="RefSeq" id="WP_058937820.1">
    <property type="nucleotide sequence ID" value="NZ_LLYW01000002.1"/>
</dbReference>
<dbReference type="SMART" id="SM00382">
    <property type="entry name" value="AAA"/>
    <property type="match status" value="1"/>
</dbReference>
<dbReference type="Gene3D" id="1.10.10.10">
    <property type="entry name" value="Winged helix-like DNA-binding domain superfamily/Winged helix DNA-binding domain"/>
    <property type="match status" value="1"/>
</dbReference>
<dbReference type="STRING" id="227598.APY94_00725"/>
<evidence type="ECO:0000313" key="3">
    <source>
        <dbReference type="Proteomes" id="UP000053462"/>
    </source>
</evidence>
<dbReference type="PANTHER" id="PTHR42990">
    <property type="entry name" value="ATPASE"/>
    <property type="match status" value="1"/>
</dbReference>
<dbReference type="PANTHER" id="PTHR42990:SF1">
    <property type="entry name" value="AAA+ ATPASE DOMAIN-CONTAINING PROTEIN"/>
    <property type="match status" value="1"/>
</dbReference>
<dbReference type="InterPro" id="IPR005471">
    <property type="entry name" value="Tscrpt_reg_IclR_N"/>
</dbReference>
<dbReference type="GO" id="GO:0006355">
    <property type="term" value="P:regulation of DNA-templated transcription"/>
    <property type="evidence" value="ECO:0007669"/>
    <property type="project" value="InterPro"/>
</dbReference>
<dbReference type="Proteomes" id="UP000053462">
    <property type="component" value="Unassembled WGS sequence"/>
</dbReference>
<comment type="caution">
    <text evidence="2">The sequence shown here is derived from an EMBL/GenBank/DDBJ whole genome shotgun (WGS) entry which is preliminary data.</text>
</comment>
<keyword evidence="3" id="KW-1185">Reference proteome</keyword>
<dbReference type="Pfam" id="PF13173">
    <property type="entry name" value="AAA_14"/>
    <property type="match status" value="1"/>
</dbReference>